<feature type="transmembrane region" description="Helical" evidence="7">
    <location>
        <begin position="99"/>
        <end position="122"/>
    </location>
</feature>
<evidence type="ECO:0000256" key="2">
    <source>
        <dbReference type="ARBA" id="ARBA00005268"/>
    </source>
</evidence>
<feature type="compositionally biased region" description="Basic residues" evidence="6">
    <location>
        <begin position="282"/>
        <end position="292"/>
    </location>
</feature>
<keyword evidence="5 7" id="KW-0472">Membrane</keyword>
<feature type="compositionally biased region" description="Basic residues" evidence="6">
    <location>
        <begin position="262"/>
        <end position="274"/>
    </location>
</feature>
<reference evidence="8" key="1">
    <citation type="submission" date="2020-07" db="EMBL/GenBank/DDBJ databases">
        <authorList>
            <person name="Tarantini F.S."/>
            <person name="Hong K.W."/>
            <person name="Chan K.G."/>
        </authorList>
    </citation>
    <scope>NUCLEOTIDE SEQUENCE</scope>
    <source>
        <strain evidence="8">32-07</strain>
    </source>
</reference>
<dbReference type="EMBL" id="CP059572">
    <property type="protein sequence ID" value="QXJ23248.1"/>
    <property type="molecule type" value="Genomic_DNA"/>
</dbReference>
<gene>
    <name evidence="8" type="ORF">AGRA3207_004382</name>
</gene>
<comment type="subcellular location">
    <subcellularLocation>
        <location evidence="1">Membrane</location>
        <topology evidence="1">Multi-pass membrane protein</topology>
    </subcellularLocation>
</comment>
<feature type="transmembrane region" description="Helical" evidence="7">
    <location>
        <begin position="222"/>
        <end position="243"/>
    </location>
</feature>
<dbReference type="Pfam" id="PF03649">
    <property type="entry name" value="UPF0014"/>
    <property type="match status" value="1"/>
</dbReference>
<proteinExistence type="inferred from homology"/>
<feature type="transmembrane region" description="Helical" evidence="7">
    <location>
        <begin position="13"/>
        <end position="32"/>
    </location>
</feature>
<evidence type="ECO:0000256" key="6">
    <source>
        <dbReference type="SAM" id="MobiDB-lite"/>
    </source>
</evidence>
<evidence type="ECO:0000256" key="4">
    <source>
        <dbReference type="ARBA" id="ARBA00022989"/>
    </source>
</evidence>
<feature type="transmembrane region" description="Helical" evidence="7">
    <location>
        <begin position="198"/>
        <end position="216"/>
    </location>
</feature>
<evidence type="ECO:0000313" key="9">
    <source>
        <dbReference type="Proteomes" id="UP001049518"/>
    </source>
</evidence>
<keyword evidence="3 7" id="KW-0812">Transmembrane</keyword>
<organism evidence="8 9">
    <name type="scientific">Actinomadura graeca</name>
    <dbReference type="NCBI Taxonomy" id="2750812"/>
    <lineage>
        <taxon>Bacteria</taxon>
        <taxon>Bacillati</taxon>
        <taxon>Actinomycetota</taxon>
        <taxon>Actinomycetes</taxon>
        <taxon>Streptosporangiales</taxon>
        <taxon>Thermomonosporaceae</taxon>
        <taxon>Actinomadura</taxon>
    </lineage>
</organism>
<dbReference type="PANTHER" id="PTHR30028">
    <property type="entry name" value="UPF0014 INNER MEMBRANE PROTEIN YBBM-RELATED"/>
    <property type="match status" value="1"/>
</dbReference>
<keyword evidence="4 7" id="KW-1133">Transmembrane helix</keyword>
<sequence>MQVAGQVDAAPEIGPVLALVLVALAAGAGVLARLGGLGLGRDMVVAAARAAAQLTIVSLVIAAVLGSAGWTAAFIAGMLVAATATAGHRVTGSALGSGWWTALPLAAGVAPVLALLLASGLVPARPVAVLPIAGIFIGGAMSATGLTGRRALDELVTRRGEYEGGLALGLPARDAALEVCRPAAALALFPVLDQTRTVGLVTLPGAFVGVLLGGAGPVEAGATQLLVLIGLLAIEAVAVLITLELVATGRLTAPADGDRGRGLSRRRPARRSRRASRDVGAPRRRSSGRGGRRSGSSP</sequence>
<evidence type="ECO:0000313" key="8">
    <source>
        <dbReference type="EMBL" id="QXJ23248.1"/>
    </source>
</evidence>
<evidence type="ECO:0000256" key="1">
    <source>
        <dbReference type="ARBA" id="ARBA00004141"/>
    </source>
</evidence>
<dbReference type="InterPro" id="IPR005226">
    <property type="entry name" value="UPF0014_fam"/>
</dbReference>
<accession>A0ABX8QX08</accession>
<evidence type="ECO:0000256" key="5">
    <source>
        <dbReference type="ARBA" id="ARBA00023136"/>
    </source>
</evidence>
<feature type="region of interest" description="Disordered" evidence="6">
    <location>
        <begin position="256"/>
        <end position="298"/>
    </location>
</feature>
<feature type="transmembrane region" description="Helical" evidence="7">
    <location>
        <begin position="128"/>
        <end position="148"/>
    </location>
</feature>
<comment type="similarity">
    <text evidence="2">Belongs to the UPF0014 family.</text>
</comment>
<name>A0ABX8QX08_9ACTN</name>
<evidence type="ECO:0000256" key="7">
    <source>
        <dbReference type="SAM" id="Phobius"/>
    </source>
</evidence>
<dbReference type="RefSeq" id="WP_231328929.1">
    <property type="nucleotide sequence ID" value="NZ_CP059572.1"/>
</dbReference>
<keyword evidence="9" id="KW-1185">Reference proteome</keyword>
<dbReference type="PANTHER" id="PTHR30028:SF0">
    <property type="entry name" value="PROTEIN ALUMINUM SENSITIVE 3"/>
    <property type="match status" value="1"/>
</dbReference>
<dbReference type="Proteomes" id="UP001049518">
    <property type="component" value="Chromosome"/>
</dbReference>
<protein>
    <submittedName>
        <fullName evidence="8">ABC transporter permease</fullName>
    </submittedName>
</protein>
<evidence type="ECO:0000256" key="3">
    <source>
        <dbReference type="ARBA" id="ARBA00022692"/>
    </source>
</evidence>